<evidence type="ECO:0000256" key="5">
    <source>
        <dbReference type="ARBA" id="ARBA00022679"/>
    </source>
</evidence>
<evidence type="ECO:0000313" key="13">
    <source>
        <dbReference type="EMBL" id="HGI29754.1"/>
    </source>
</evidence>
<evidence type="ECO:0000256" key="8">
    <source>
        <dbReference type="ARBA" id="ARBA00032524"/>
    </source>
</evidence>
<evidence type="ECO:0000256" key="2">
    <source>
        <dbReference type="ARBA" id="ARBA00012418"/>
    </source>
</evidence>
<keyword evidence="5 11" id="KW-0808">Transferase</keyword>
<feature type="domain" description="DNA-directed RNA polymerase RpoA/D/Rpb3-type" evidence="12">
    <location>
        <begin position="25"/>
        <end position="233"/>
    </location>
</feature>
<comment type="catalytic activity">
    <reaction evidence="10 11">
        <text>RNA(n) + a ribonucleoside 5'-triphosphate = RNA(n+1) + diphosphate</text>
        <dbReference type="Rhea" id="RHEA:21248"/>
        <dbReference type="Rhea" id="RHEA-COMP:14527"/>
        <dbReference type="Rhea" id="RHEA-COMP:17342"/>
        <dbReference type="ChEBI" id="CHEBI:33019"/>
        <dbReference type="ChEBI" id="CHEBI:61557"/>
        <dbReference type="ChEBI" id="CHEBI:140395"/>
        <dbReference type="EC" id="2.7.7.6"/>
    </reaction>
</comment>
<dbReference type="NCBIfam" id="TIGR02027">
    <property type="entry name" value="rpoA"/>
    <property type="match status" value="1"/>
</dbReference>
<dbReference type="NCBIfam" id="NF003519">
    <property type="entry name" value="PRK05182.2-5"/>
    <property type="match status" value="1"/>
</dbReference>
<dbReference type="GO" id="GO:0003899">
    <property type="term" value="F:DNA-directed RNA polymerase activity"/>
    <property type="evidence" value="ECO:0007669"/>
    <property type="project" value="UniProtKB-UniRule"/>
</dbReference>
<evidence type="ECO:0000256" key="1">
    <source>
        <dbReference type="ARBA" id="ARBA00007123"/>
    </source>
</evidence>
<dbReference type="InterPro" id="IPR036603">
    <property type="entry name" value="RBP11-like"/>
</dbReference>
<dbReference type="GO" id="GO:0000428">
    <property type="term" value="C:DNA-directed RNA polymerase complex"/>
    <property type="evidence" value="ECO:0007669"/>
    <property type="project" value="UniProtKB-KW"/>
</dbReference>
<evidence type="ECO:0000256" key="4">
    <source>
        <dbReference type="ARBA" id="ARBA00022478"/>
    </source>
</evidence>
<dbReference type="InterPro" id="IPR011773">
    <property type="entry name" value="DNA-dir_RpoA"/>
</dbReference>
<dbReference type="SUPFAM" id="SSF56553">
    <property type="entry name" value="Insert subdomain of RNA polymerase alpha subunit"/>
    <property type="match status" value="1"/>
</dbReference>
<dbReference type="HAMAP" id="MF_00059">
    <property type="entry name" value="RNApol_bact_RpoA"/>
    <property type="match status" value="1"/>
</dbReference>
<dbReference type="Gene3D" id="3.30.1360.10">
    <property type="entry name" value="RNA polymerase, RBP11-like subunit"/>
    <property type="match status" value="1"/>
</dbReference>
<keyword evidence="4 11" id="KW-0240">DNA-directed RNA polymerase</keyword>
<dbReference type="EC" id="2.7.7.6" evidence="2 11"/>
<feature type="region of interest" description="Alpha C-terminal domain (alpha-CTD)" evidence="11">
    <location>
        <begin position="257"/>
        <end position="330"/>
    </location>
</feature>
<dbReference type="EMBL" id="DTFV01000002">
    <property type="protein sequence ID" value="HGI29754.1"/>
    <property type="molecule type" value="Genomic_DNA"/>
</dbReference>
<accession>A0A7V3YES1</accession>
<dbReference type="InterPro" id="IPR011262">
    <property type="entry name" value="DNA-dir_RNA_pol_insert"/>
</dbReference>
<dbReference type="AlphaFoldDB" id="A0A7V3YES1"/>
<proteinExistence type="inferred from homology"/>
<keyword evidence="7 11" id="KW-0804">Transcription</keyword>
<dbReference type="Pfam" id="PF01193">
    <property type="entry name" value="RNA_pol_L"/>
    <property type="match status" value="1"/>
</dbReference>
<dbReference type="CDD" id="cd06928">
    <property type="entry name" value="RNAP_alpha_NTD"/>
    <property type="match status" value="1"/>
</dbReference>
<dbReference type="Gene3D" id="2.170.120.12">
    <property type="entry name" value="DNA-directed RNA polymerase, insert domain"/>
    <property type="match status" value="1"/>
</dbReference>
<evidence type="ECO:0000256" key="7">
    <source>
        <dbReference type="ARBA" id="ARBA00023163"/>
    </source>
</evidence>
<comment type="domain">
    <text evidence="11">The N-terminal domain is essential for RNAP assembly and basal transcription, whereas the C-terminal domain is involved in interaction with transcriptional regulators and with upstream promoter elements.</text>
</comment>
<dbReference type="InterPro" id="IPR011263">
    <property type="entry name" value="DNA-dir_RNA_pol_RpoA/D/Rpb3"/>
</dbReference>
<dbReference type="InterPro" id="IPR011260">
    <property type="entry name" value="RNAP_asu_C"/>
</dbReference>
<comment type="caution">
    <text evidence="13">The sequence shown here is derived from an EMBL/GenBank/DDBJ whole genome shotgun (WGS) entry which is preliminary data.</text>
</comment>
<dbReference type="Gene3D" id="1.10.150.20">
    <property type="entry name" value="5' to 3' exonuclease, C-terminal subdomain"/>
    <property type="match status" value="1"/>
</dbReference>
<keyword evidence="6 11" id="KW-0548">Nucleotidyltransferase</keyword>
<dbReference type="SUPFAM" id="SSF47789">
    <property type="entry name" value="C-terminal domain of RNA polymerase alpha subunit"/>
    <property type="match status" value="1"/>
</dbReference>
<dbReference type="GO" id="GO:0006351">
    <property type="term" value="P:DNA-templated transcription"/>
    <property type="evidence" value="ECO:0007669"/>
    <property type="project" value="UniProtKB-UniRule"/>
</dbReference>
<evidence type="ECO:0000256" key="11">
    <source>
        <dbReference type="HAMAP-Rule" id="MF_00059"/>
    </source>
</evidence>
<comment type="function">
    <text evidence="11">DNA-dependent RNA polymerase catalyzes the transcription of DNA into RNA using the four ribonucleoside triphosphates as substrates.</text>
</comment>
<evidence type="ECO:0000256" key="10">
    <source>
        <dbReference type="ARBA" id="ARBA00048552"/>
    </source>
</evidence>
<dbReference type="InterPro" id="IPR036643">
    <property type="entry name" value="RNApol_insert_sf"/>
</dbReference>
<dbReference type="FunFam" id="2.170.120.12:FF:000001">
    <property type="entry name" value="DNA-directed RNA polymerase subunit alpha"/>
    <property type="match status" value="1"/>
</dbReference>
<evidence type="ECO:0000256" key="9">
    <source>
        <dbReference type="ARBA" id="ARBA00033070"/>
    </source>
</evidence>
<reference evidence="13" key="1">
    <citation type="journal article" date="2020" name="mSystems">
        <title>Genome- and Community-Level Interaction Insights into Carbon Utilization and Element Cycling Functions of Hydrothermarchaeota in Hydrothermal Sediment.</title>
        <authorList>
            <person name="Zhou Z."/>
            <person name="Liu Y."/>
            <person name="Xu W."/>
            <person name="Pan J."/>
            <person name="Luo Z.H."/>
            <person name="Li M."/>
        </authorList>
    </citation>
    <scope>NUCLEOTIDE SEQUENCE [LARGE SCALE GENOMIC DNA]</scope>
    <source>
        <strain evidence="13">SpSt-747</strain>
    </source>
</reference>
<comment type="subunit">
    <text evidence="11">Homodimer. The RNAP catalytic core consists of 2 alpha, 1 beta, 1 beta' and 1 omega subunit. When a sigma factor is associated with the core the holoenzyme is formed, which can initiate transcription.</text>
</comment>
<comment type="similarity">
    <text evidence="1 11">Belongs to the RNA polymerase alpha chain family.</text>
</comment>
<evidence type="ECO:0000259" key="12">
    <source>
        <dbReference type="SMART" id="SM00662"/>
    </source>
</evidence>
<evidence type="ECO:0000256" key="6">
    <source>
        <dbReference type="ARBA" id="ARBA00022695"/>
    </source>
</evidence>
<organism evidence="13">
    <name type="scientific">Candidatus Caldatribacterium californiense</name>
    <dbReference type="NCBI Taxonomy" id="1454726"/>
    <lineage>
        <taxon>Bacteria</taxon>
        <taxon>Pseudomonadati</taxon>
        <taxon>Atribacterota</taxon>
        <taxon>Atribacteria</taxon>
        <taxon>Atribacterales</taxon>
        <taxon>Candidatus Caldatribacteriaceae</taxon>
        <taxon>Candidatus Caldatribacterium</taxon>
    </lineage>
</organism>
<evidence type="ECO:0000256" key="3">
    <source>
        <dbReference type="ARBA" id="ARBA00015972"/>
    </source>
</evidence>
<dbReference type="GO" id="GO:0046983">
    <property type="term" value="F:protein dimerization activity"/>
    <property type="evidence" value="ECO:0007669"/>
    <property type="project" value="InterPro"/>
</dbReference>
<dbReference type="SMART" id="SM00662">
    <property type="entry name" value="RPOLD"/>
    <property type="match status" value="1"/>
</dbReference>
<name>A0A7V3YES1_9BACT</name>
<dbReference type="Pfam" id="PF01000">
    <property type="entry name" value="RNA_pol_A_bac"/>
    <property type="match status" value="1"/>
</dbReference>
<dbReference type="SUPFAM" id="SSF55257">
    <property type="entry name" value="RBP11-like subunits of RNA polymerase"/>
    <property type="match status" value="1"/>
</dbReference>
<gene>
    <name evidence="11" type="primary">rpoA</name>
    <name evidence="13" type="ORF">ENV30_00300</name>
</gene>
<feature type="region of interest" description="Alpha N-terminal domain (alpha-NTD)" evidence="11">
    <location>
        <begin position="1"/>
        <end position="234"/>
    </location>
</feature>
<dbReference type="GO" id="GO:0005737">
    <property type="term" value="C:cytoplasm"/>
    <property type="evidence" value="ECO:0007669"/>
    <property type="project" value="UniProtKB-ARBA"/>
</dbReference>
<dbReference type="GO" id="GO:0003677">
    <property type="term" value="F:DNA binding"/>
    <property type="evidence" value="ECO:0007669"/>
    <property type="project" value="UniProtKB-UniRule"/>
</dbReference>
<protein>
    <recommendedName>
        <fullName evidence="3 11">DNA-directed RNA polymerase subunit alpha</fullName>
        <shortName evidence="11">RNAP subunit alpha</shortName>
        <ecNumber evidence="2 11">2.7.7.6</ecNumber>
    </recommendedName>
    <alternativeName>
        <fullName evidence="9 11">RNA polymerase subunit alpha</fullName>
    </alternativeName>
    <alternativeName>
        <fullName evidence="8 11">Transcriptase subunit alpha</fullName>
    </alternativeName>
</protein>
<dbReference type="Pfam" id="PF03118">
    <property type="entry name" value="RNA_pol_A_CTD"/>
    <property type="match status" value="1"/>
</dbReference>
<sequence>MQDLKSLMKCELLEFREDPVTHAQYGKFAVEPFESGWGITVGNALRRVLLSSIEGAAVTAVQIDGIIHEFSPLPGVREDVTDLILNLKGLVVRSYSESETLYLDVRGIPGALRRVTARDIRPNPNVEIINLDHYLAELEENGHLSMRIFIGRGKGYREAEGDTYHTYDIIPVDAMFSPVRKVNFQVMDTRVGQFTNYDKVLLEIWTNGAITPQQAFRRALELLVEEFSHLLNLLKERIGEPPLGVGPGEEKASLEEREMTIEELELSVRAYNCLKRARINTVRELLEIVQNRPEDLKKIKNLGQKTYEEIIGKLERLGYRLGEKREAGSD</sequence>